<keyword evidence="1" id="KW-0677">Repeat</keyword>
<comment type="caution">
    <text evidence="3">The sequence shown here is derived from an EMBL/GenBank/DDBJ whole genome shotgun (WGS) entry which is preliminary data.</text>
</comment>
<dbReference type="InterPro" id="IPR056884">
    <property type="entry name" value="NPHP3-like_N"/>
</dbReference>
<accession>A0ABR1UWE1</accession>
<dbReference type="PANTHER" id="PTHR10039">
    <property type="entry name" value="AMELOGENIN"/>
    <property type="match status" value="1"/>
</dbReference>
<dbReference type="Proteomes" id="UP001446871">
    <property type="component" value="Unassembled WGS sequence"/>
</dbReference>
<dbReference type="SUPFAM" id="SSF52540">
    <property type="entry name" value="P-loop containing nucleoside triphosphate hydrolases"/>
    <property type="match status" value="1"/>
</dbReference>
<dbReference type="EMBL" id="JAQQWM010000005">
    <property type="protein sequence ID" value="KAK8063254.1"/>
    <property type="molecule type" value="Genomic_DNA"/>
</dbReference>
<evidence type="ECO:0000313" key="3">
    <source>
        <dbReference type="EMBL" id="KAK8063254.1"/>
    </source>
</evidence>
<feature type="domain" description="Nephrocystin 3-like N-terminal" evidence="2">
    <location>
        <begin position="120"/>
        <end position="290"/>
    </location>
</feature>
<gene>
    <name evidence="3" type="ORF">PG996_007906</name>
</gene>
<organism evidence="3 4">
    <name type="scientific">Apiospora saccharicola</name>
    <dbReference type="NCBI Taxonomy" id="335842"/>
    <lineage>
        <taxon>Eukaryota</taxon>
        <taxon>Fungi</taxon>
        <taxon>Dikarya</taxon>
        <taxon>Ascomycota</taxon>
        <taxon>Pezizomycotina</taxon>
        <taxon>Sordariomycetes</taxon>
        <taxon>Xylariomycetidae</taxon>
        <taxon>Amphisphaeriales</taxon>
        <taxon>Apiosporaceae</taxon>
        <taxon>Apiospora</taxon>
    </lineage>
</organism>
<dbReference type="PANTHER" id="PTHR10039:SF14">
    <property type="entry name" value="NACHT DOMAIN-CONTAINING PROTEIN"/>
    <property type="match status" value="1"/>
</dbReference>
<protein>
    <recommendedName>
        <fullName evidence="2">Nephrocystin 3-like N-terminal domain-containing protein</fullName>
    </recommendedName>
</protein>
<dbReference type="Gene3D" id="3.40.50.300">
    <property type="entry name" value="P-loop containing nucleotide triphosphate hydrolases"/>
    <property type="match status" value="1"/>
</dbReference>
<dbReference type="InterPro" id="IPR027417">
    <property type="entry name" value="P-loop_NTPase"/>
</dbReference>
<keyword evidence="4" id="KW-1185">Reference proteome</keyword>
<proteinExistence type="predicted"/>
<name>A0ABR1UWE1_9PEZI</name>
<evidence type="ECO:0000313" key="4">
    <source>
        <dbReference type="Proteomes" id="UP001446871"/>
    </source>
</evidence>
<sequence length="352" mass="39600">MQDGSSVKHSDQAYYGFGCPFCPLRSPLDFPLVVVVSRHAVHQMALASPQQQNIQGTNAGHNAMVLAGTFNGCSIGTGQYFTNHSDIATRRAKVLDNLRLTDPSVDRAELQSEKGRRLQGTCLWIQNHPDYRNWLQGDCAQLWISGGPGMGKTMLSIYITESLEESSKRVTYFFCRHDDEKRNTETAVIRGLLVQLLRVVSDESFDQHVWPSFRSDKAASYTLSTPQAIWNVFVALVTSQDSSPTFCILDGLDECDKESSRKLTQRFHDLFTVIKATRSTNTLRLAVVSRNQSDLRGSSNLRLQECEVHIRRDIELFIASNIQDSLSHKTGFDNWIQPISDELLDLSEGSFF</sequence>
<dbReference type="Pfam" id="PF24883">
    <property type="entry name" value="NPHP3_N"/>
    <property type="match status" value="1"/>
</dbReference>
<evidence type="ECO:0000259" key="2">
    <source>
        <dbReference type="Pfam" id="PF24883"/>
    </source>
</evidence>
<evidence type="ECO:0000256" key="1">
    <source>
        <dbReference type="ARBA" id="ARBA00022737"/>
    </source>
</evidence>
<reference evidence="3 4" key="1">
    <citation type="submission" date="2023-01" db="EMBL/GenBank/DDBJ databases">
        <title>Analysis of 21 Apiospora genomes using comparative genomics revels a genus with tremendous synthesis potential of carbohydrate active enzymes and secondary metabolites.</title>
        <authorList>
            <person name="Sorensen T."/>
        </authorList>
    </citation>
    <scope>NUCLEOTIDE SEQUENCE [LARGE SCALE GENOMIC DNA]</scope>
    <source>
        <strain evidence="3 4">CBS 83171</strain>
    </source>
</reference>